<reference evidence="2 3" key="1">
    <citation type="submission" date="2022-04" db="EMBL/GenBank/DDBJ databases">
        <title>Hymenobacter sp. isolated from the air.</title>
        <authorList>
            <person name="Won M."/>
            <person name="Lee C.-M."/>
            <person name="Woen H.-Y."/>
            <person name="Kwon S.-W."/>
        </authorList>
    </citation>
    <scope>NUCLEOTIDE SEQUENCE [LARGE SCALE GENOMIC DNA]</scope>
    <source>
        <strain evidence="3">5413 J-13</strain>
    </source>
</reference>
<dbReference type="InterPro" id="IPR007541">
    <property type="entry name" value="Uncharacterised_BSP"/>
</dbReference>
<feature type="signal peptide" evidence="1">
    <location>
        <begin position="1"/>
        <end position="21"/>
    </location>
</feature>
<dbReference type="RefSeq" id="WP_245096620.1">
    <property type="nucleotide sequence ID" value="NZ_CP095053.1"/>
</dbReference>
<dbReference type="KEGG" id="haei:MUN82_08430"/>
<name>A0A8T9T1R0_9BACT</name>
<dbReference type="Pfam" id="PF04450">
    <property type="entry name" value="BSP"/>
    <property type="match status" value="1"/>
</dbReference>
<organism evidence="2 3">
    <name type="scientific">Hymenobacter aerilatus</name>
    <dbReference type="NCBI Taxonomy" id="2932251"/>
    <lineage>
        <taxon>Bacteria</taxon>
        <taxon>Pseudomonadati</taxon>
        <taxon>Bacteroidota</taxon>
        <taxon>Cytophagia</taxon>
        <taxon>Cytophagales</taxon>
        <taxon>Hymenobacteraceae</taxon>
        <taxon>Hymenobacter</taxon>
    </lineage>
</organism>
<proteinExistence type="predicted"/>
<dbReference type="Proteomes" id="UP000829925">
    <property type="component" value="Chromosome"/>
</dbReference>
<dbReference type="PANTHER" id="PTHR33321:SF12">
    <property type="entry name" value="PLANT BASIC SECRETORY PROTEIN (BSP) FAMILY PROTEIN"/>
    <property type="match status" value="1"/>
</dbReference>
<keyword evidence="3" id="KW-1185">Reference proteome</keyword>
<dbReference type="EMBL" id="CP095053">
    <property type="protein sequence ID" value="UOR07114.1"/>
    <property type="molecule type" value="Genomic_DNA"/>
</dbReference>
<evidence type="ECO:0000313" key="3">
    <source>
        <dbReference type="Proteomes" id="UP000829925"/>
    </source>
</evidence>
<keyword evidence="1" id="KW-0732">Signal</keyword>
<evidence type="ECO:0000256" key="1">
    <source>
        <dbReference type="SAM" id="SignalP"/>
    </source>
</evidence>
<accession>A0A8T9T1R0</accession>
<evidence type="ECO:0000313" key="2">
    <source>
        <dbReference type="EMBL" id="UOR07114.1"/>
    </source>
</evidence>
<gene>
    <name evidence="2" type="ORF">MUN82_08430</name>
</gene>
<sequence length="240" mass="26870">MPGLSLSLLLSLVTSSATLTALPTPTLLPQQVAATRDSVTKKGYTLIFISKDPALNPTTKQRMIDAFYTVYPKEAKRFNPNTLKKVTFIVDPEYKGVAATHNGIVRYSPTWLKEHPEDIDVVTHEVMHIVQGYPGGSLGWLTEGIADYTRYALGINNQAGNWKLPDYKEGQSYTNSYRITARFLAWLEQNGYPKIVNEMDAALRAHAYTPELWQQKTGKTLDELWAAYTANPAAVKLVYK</sequence>
<dbReference type="AlphaFoldDB" id="A0A8T9T1R0"/>
<dbReference type="PANTHER" id="PTHR33321">
    <property type="match status" value="1"/>
</dbReference>
<protein>
    <submittedName>
        <fullName evidence="2">Basic secretory family protein</fullName>
    </submittedName>
</protein>
<feature type="chain" id="PRO_5035942331" evidence="1">
    <location>
        <begin position="22"/>
        <end position="240"/>
    </location>
</feature>